<evidence type="ECO:0000313" key="3">
    <source>
        <dbReference type="Proteomes" id="UP000887013"/>
    </source>
</evidence>
<gene>
    <name evidence="2" type="primary">spop-b_7</name>
    <name evidence="2" type="ORF">NPIL_200461</name>
</gene>
<proteinExistence type="predicted"/>
<dbReference type="Gene3D" id="2.60.210.10">
    <property type="entry name" value="Apoptosis, Tumor Necrosis Factor Receptor Associated Protein 2, Chain A"/>
    <property type="match status" value="1"/>
</dbReference>
<dbReference type="InterPro" id="IPR002083">
    <property type="entry name" value="MATH/TRAF_dom"/>
</dbReference>
<evidence type="ECO:0000259" key="1">
    <source>
        <dbReference type="PROSITE" id="PS50144"/>
    </source>
</evidence>
<dbReference type="OrthoDB" id="10418987at2759"/>
<dbReference type="EMBL" id="BMAW01077425">
    <property type="protein sequence ID" value="GFU06322.1"/>
    <property type="molecule type" value="Genomic_DNA"/>
</dbReference>
<name>A0A8X6Q4K7_NEPPI</name>
<reference evidence="2" key="1">
    <citation type="submission" date="2020-08" db="EMBL/GenBank/DDBJ databases">
        <title>Multicomponent nature underlies the extraordinary mechanical properties of spider dragline silk.</title>
        <authorList>
            <person name="Kono N."/>
            <person name="Nakamura H."/>
            <person name="Mori M."/>
            <person name="Yoshida Y."/>
            <person name="Ohtoshi R."/>
            <person name="Malay A.D."/>
            <person name="Moran D.A.P."/>
            <person name="Tomita M."/>
            <person name="Numata K."/>
            <person name="Arakawa K."/>
        </authorList>
    </citation>
    <scope>NUCLEOTIDE SEQUENCE</scope>
</reference>
<organism evidence="2 3">
    <name type="scientific">Nephila pilipes</name>
    <name type="common">Giant wood spider</name>
    <name type="synonym">Nephila maculata</name>
    <dbReference type="NCBI Taxonomy" id="299642"/>
    <lineage>
        <taxon>Eukaryota</taxon>
        <taxon>Metazoa</taxon>
        <taxon>Ecdysozoa</taxon>
        <taxon>Arthropoda</taxon>
        <taxon>Chelicerata</taxon>
        <taxon>Arachnida</taxon>
        <taxon>Araneae</taxon>
        <taxon>Araneomorphae</taxon>
        <taxon>Entelegynae</taxon>
        <taxon>Araneoidea</taxon>
        <taxon>Nephilidae</taxon>
        <taxon>Nephila</taxon>
    </lineage>
</organism>
<comment type="caution">
    <text evidence="2">The sequence shown here is derived from an EMBL/GenBank/DDBJ whole genome shotgun (WGS) entry which is preliminary data.</text>
</comment>
<sequence>MATQNADVRIAFTFSWMIENCGMLLTPKGFESPVFKIDSLENTQWNLAIMDLNEDTFLYFIRRENDTGPDKIEIFFELQFLSTVRSNLSKVHYRKSFAKRDILKFKASMDIFSSKSAQYLENDTLTLRCRIWKLETEALQRNLCFARTRLGLERKTIFWKIEEFSTLPIRQDVMYRIESNVEGVPPLLLALYIAKTKELETVWIKILENNEKKFLRVNCEFSVLDVGGKKHFTRKFTHLSTAYDRYMPFFRLEELNDHRTILLPNDALTVRGEFEIGSGTIWNKIEHYVQSPSTEIELDSEI</sequence>
<dbReference type="Proteomes" id="UP000887013">
    <property type="component" value="Unassembled WGS sequence"/>
</dbReference>
<dbReference type="PROSITE" id="PS50144">
    <property type="entry name" value="MATH"/>
    <property type="match status" value="1"/>
</dbReference>
<dbReference type="InterPro" id="IPR008974">
    <property type="entry name" value="TRAF-like"/>
</dbReference>
<dbReference type="SUPFAM" id="SSF49599">
    <property type="entry name" value="TRAF domain-like"/>
    <property type="match status" value="2"/>
</dbReference>
<dbReference type="AlphaFoldDB" id="A0A8X6Q4K7"/>
<evidence type="ECO:0000313" key="2">
    <source>
        <dbReference type="EMBL" id="GFU06322.1"/>
    </source>
</evidence>
<dbReference type="CDD" id="cd00121">
    <property type="entry name" value="MATH"/>
    <property type="match status" value="1"/>
</dbReference>
<feature type="domain" description="MATH" evidence="1">
    <location>
        <begin position="11"/>
        <end position="131"/>
    </location>
</feature>
<accession>A0A8X6Q4K7</accession>
<keyword evidence="3" id="KW-1185">Reference proteome</keyword>
<protein>
    <submittedName>
        <fullName evidence="2">Speckle-type POZ protein B</fullName>
    </submittedName>
</protein>